<proteinExistence type="predicted"/>
<name>A0A7X0H5C8_9BACT</name>
<gene>
    <name evidence="1" type="ORF">HNQ40_001239</name>
</gene>
<sequence>MDPLLPLRFTVLRLCQQTLRHRALRESMKLSPQGATSPYTGRMEWMLPELATLIASAHDSSPQEFAVSLRRFIDEHTFVEDAGDPVFDAEVREETRELFEMSMRVHRAVHRRAVSHSDWHNVPVPPLMCG</sequence>
<dbReference type="AlphaFoldDB" id="A0A7X0H5C8"/>
<comment type="caution">
    <text evidence="1">The sequence shown here is derived from an EMBL/GenBank/DDBJ whole genome shotgun (WGS) entry which is preliminary data.</text>
</comment>
<dbReference type="Proteomes" id="UP000541810">
    <property type="component" value="Unassembled WGS sequence"/>
</dbReference>
<accession>A0A7X0H5C8</accession>
<organism evidence="1 2">
    <name type="scientific">Algisphaera agarilytica</name>
    <dbReference type="NCBI Taxonomy" id="1385975"/>
    <lineage>
        <taxon>Bacteria</taxon>
        <taxon>Pseudomonadati</taxon>
        <taxon>Planctomycetota</taxon>
        <taxon>Phycisphaerae</taxon>
        <taxon>Phycisphaerales</taxon>
        <taxon>Phycisphaeraceae</taxon>
        <taxon>Algisphaera</taxon>
    </lineage>
</organism>
<evidence type="ECO:0000313" key="1">
    <source>
        <dbReference type="EMBL" id="MBB6429433.1"/>
    </source>
</evidence>
<reference evidence="1 2" key="1">
    <citation type="submission" date="2020-08" db="EMBL/GenBank/DDBJ databases">
        <title>Genomic Encyclopedia of Type Strains, Phase IV (KMG-IV): sequencing the most valuable type-strain genomes for metagenomic binning, comparative biology and taxonomic classification.</title>
        <authorList>
            <person name="Goeker M."/>
        </authorList>
    </citation>
    <scope>NUCLEOTIDE SEQUENCE [LARGE SCALE GENOMIC DNA]</scope>
    <source>
        <strain evidence="1 2">DSM 103725</strain>
    </source>
</reference>
<protein>
    <submittedName>
        <fullName evidence="1">Uncharacterized protein</fullName>
    </submittedName>
</protein>
<evidence type="ECO:0000313" key="2">
    <source>
        <dbReference type="Proteomes" id="UP000541810"/>
    </source>
</evidence>
<keyword evidence="2" id="KW-1185">Reference proteome</keyword>
<dbReference type="EMBL" id="JACHGY010000001">
    <property type="protein sequence ID" value="MBB6429433.1"/>
    <property type="molecule type" value="Genomic_DNA"/>
</dbReference>